<proteinExistence type="predicted"/>
<keyword evidence="2" id="KW-1185">Reference proteome</keyword>
<evidence type="ECO:0000313" key="2">
    <source>
        <dbReference type="Proteomes" id="UP000237000"/>
    </source>
</evidence>
<dbReference type="Proteomes" id="UP000237000">
    <property type="component" value="Unassembled WGS sequence"/>
</dbReference>
<dbReference type="EMBL" id="JXTC01000005">
    <property type="protein sequence ID" value="POO02094.1"/>
    <property type="molecule type" value="Genomic_DNA"/>
</dbReference>
<name>A0A2P5FWD6_TREOI</name>
<gene>
    <name evidence="1" type="ORF">TorRG33x02_018780</name>
</gene>
<organism evidence="1 2">
    <name type="scientific">Trema orientale</name>
    <name type="common">Charcoal tree</name>
    <name type="synonym">Celtis orientalis</name>
    <dbReference type="NCBI Taxonomy" id="63057"/>
    <lineage>
        <taxon>Eukaryota</taxon>
        <taxon>Viridiplantae</taxon>
        <taxon>Streptophyta</taxon>
        <taxon>Embryophyta</taxon>
        <taxon>Tracheophyta</taxon>
        <taxon>Spermatophyta</taxon>
        <taxon>Magnoliopsida</taxon>
        <taxon>eudicotyledons</taxon>
        <taxon>Gunneridae</taxon>
        <taxon>Pentapetalae</taxon>
        <taxon>rosids</taxon>
        <taxon>fabids</taxon>
        <taxon>Rosales</taxon>
        <taxon>Cannabaceae</taxon>
        <taxon>Trema</taxon>
    </lineage>
</organism>
<accession>A0A2P5FWD6</accession>
<sequence length="55" mass="5784">ECKWGGAAPPRIRVCPAPPRSTGYGNRAGLRSTLPCGAAGAPPCAVAPFFFYYKK</sequence>
<dbReference type="AlphaFoldDB" id="A0A2P5FWD6"/>
<evidence type="ECO:0000313" key="1">
    <source>
        <dbReference type="EMBL" id="POO02094.1"/>
    </source>
</evidence>
<reference evidence="2" key="1">
    <citation type="submission" date="2016-06" db="EMBL/GenBank/DDBJ databases">
        <title>Parallel loss of symbiosis genes in relatives of nitrogen-fixing non-legume Parasponia.</title>
        <authorList>
            <person name="Van Velzen R."/>
            <person name="Holmer R."/>
            <person name="Bu F."/>
            <person name="Rutten L."/>
            <person name="Van Zeijl A."/>
            <person name="Liu W."/>
            <person name="Santuari L."/>
            <person name="Cao Q."/>
            <person name="Sharma T."/>
            <person name="Shen D."/>
            <person name="Roswanjaya Y."/>
            <person name="Wardhani T."/>
            <person name="Kalhor M.S."/>
            <person name="Jansen J."/>
            <person name="Van den Hoogen J."/>
            <person name="Gungor B."/>
            <person name="Hartog M."/>
            <person name="Hontelez J."/>
            <person name="Verver J."/>
            <person name="Yang W.-C."/>
            <person name="Schijlen E."/>
            <person name="Repin R."/>
            <person name="Schilthuizen M."/>
            <person name="Schranz E."/>
            <person name="Heidstra R."/>
            <person name="Miyata K."/>
            <person name="Fedorova E."/>
            <person name="Kohlen W."/>
            <person name="Bisseling T."/>
            <person name="Smit S."/>
            <person name="Geurts R."/>
        </authorList>
    </citation>
    <scope>NUCLEOTIDE SEQUENCE [LARGE SCALE GENOMIC DNA]</scope>
    <source>
        <strain evidence="2">cv. RG33-2</strain>
    </source>
</reference>
<feature type="non-terminal residue" evidence="1">
    <location>
        <position position="1"/>
    </location>
</feature>
<comment type="caution">
    <text evidence="1">The sequence shown here is derived from an EMBL/GenBank/DDBJ whole genome shotgun (WGS) entry which is preliminary data.</text>
</comment>
<protein>
    <submittedName>
        <fullName evidence="1">Uncharacterized protein</fullName>
    </submittedName>
</protein>
<dbReference type="InParanoid" id="A0A2P5FWD6"/>